<sequence>MLPRSTFGRCSTLNIICLYARQSFRSLLLLLCLCFLQNLDFYALRTRQTPRIKSNFACDMCFRVVEKFPVCGCIYHIHSIDRCAYYGRHAVIDKIVWVGSSCPRHGG</sequence>
<dbReference type="AlphaFoldDB" id="A0A6A7BFR7"/>
<evidence type="ECO:0000313" key="2">
    <source>
        <dbReference type="Proteomes" id="UP000799423"/>
    </source>
</evidence>
<proteinExistence type="predicted"/>
<dbReference type="EMBL" id="MU006293">
    <property type="protein sequence ID" value="KAF2854356.1"/>
    <property type="molecule type" value="Genomic_DNA"/>
</dbReference>
<name>A0A6A7BFR7_9PLEO</name>
<reference evidence="1" key="1">
    <citation type="submission" date="2020-01" db="EMBL/GenBank/DDBJ databases">
        <authorList>
            <consortium name="DOE Joint Genome Institute"/>
            <person name="Haridas S."/>
            <person name="Albert R."/>
            <person name="Binder M."/>
            <person name="Bloem J."/>
            <person name="Labutti K."/>
            <person name="Salamov A."/>
            <person name="Andreopoulos B."/>
            <person name="Baker S.E."/>
            <person name="Barry K."/>
            <person name="Bills G."/>
            <person name="Bluhm B.H."/>
            <person name="Cannon C."/>
            <person name="Castanera R."/>
            <person name="Culley D.E."/>
            <person name="Daum C."/>
            <person name="Ezra D."/>
            <person name="Gonzalez J.B."/>
            <person name="Henrissat B."/>
            <person name="Kuo A."/>
            <person name="Liang C."/>
            <person name="Lipzen A."/>
            <person name="Lutzoni F."/>
            <person name="Magnuson J."/>
            <person name="Mondo S."/>
            <person name="Nolan M."/>
            <person name="Ohm R."/>
            <person name="Pangilinan J."/>
            <person name="Park H.-J."/>
            <person name="Ramirez L."/>
            <person name="Alfaro M."/>
            <person name="Sun H."/>
            <person name="Tritt A."/>
            <person name="Yoshinaga Y."/>
            <person name="Zwiers L.-H."/>
            <person name="Turgeon B.G."/>
            <person name="Goodwin S.B."/>
            <person name="Spatafora J.W."/>
            <person name="Crous P.W."/>
            <person name="Grigoriev I.V."/>
        </authorList>
    </citation>
    <scope>NUCLEOTIDE SEQUENCE</scope>
    <source>
        <strain evidence="1">IPT5</strain>
    </source>
</reference>
<organism evidence="1 2">
    <name type="scientific">Plenodomus tracheiphilus IPT5</name>
    <dbReference type="NCBI Taxonomy" id="1408161"/>
    <lineage>
        <taxon>Eukaryota</taxon>
        <taxon>Fungi</taxon>
        <taxon>Dikarya</taxon>
        <taxon>Ascomycota</taxon>
        <taxon>Pezizomycotina</taxon>
        <taxon>Dothideomycetes</taxon>
        <taxon>Pleosporomycetidae</taxon>
        <taxon>Pleosporales</taxon>
        <taxon>Pleosporineae</taxon>
        <taxon>Leptosphaeriaceae</taxon>
        <taxon>Plenodomus</taxon>
    </lineage>
</organism>
<dbReference type="OrthoDB" id="5355526at2759"/>
<dbReference type="Proteomes" id="UP000799423">
    <property type="component" value="Unassembled WGS sequence"/>
</dbReference>
<evidence type="ECO:0000313" key="1">
    <source>
        <dbReference type="EMBL" id="KAF2854356.1"/>
    </source>
</evidence>
<gene>
    <name evidence="1" type="ORF">T440DRAFT_273692</name>
</gene>
<keyword evidence="2" id="KW-1185">Reference proteome</keyword>
<protein>
    <submittedName>
        <fullName evidence="1">Uncharacterized protein</fullName>
    </submittedName>
</protein>
<accession>A0A6A7BFR7</accession>